<gene>
    <name evidence="1" type="ORF">DC3_52630</name>
</gene>
<keyword evidence="2" id="KW-1185">Reference proteome</keyword>
<dbReference type="AlphaFoldDB" id="A0A511NAU4"/>
<comment type="caution">
    <text evidence="1">The sequence shown here is derived from an EMBL/GenBank/DDBJ whole genome shotgun (WGS) entry which is preliminary data.</text>
</comment>
<name>A0A511NAU4_DEIC1</name>
<accession>A0A511NAU4</accession>
<dbReference type="RefSeq" id="WP_146890524.1">
    <property type="nucleotide sequence ID" value="NZ_BJXB01000039.1"/>
</dbReference>
<reference evidence="1 2" key="1">
    <citation type="submission" date="2019-07" db="EMBL/GenBank/DDBJ databases">
        <title>Whole genome shotgun sequence of Deinococcus cellulosilyticus NBRC 106333.</title>
        <authorList>
            <person name="Hosoyama A."/>
            <person name="Uohara A."/>
            <person name="Ohji S."/>
            <person name="Ichikawa N."/>
        </authorList>
    </citation>
    <scope>NUCLEOTIDE SEQUENCE [LARGE SCALE GENOMIC DNA]</scope>
    <source>
        <strain evidence="1 2">NBRC 106333</strain>
    </source>
</reference>
<dbReference type="Proteomes" id="UP000321306">
    <property type="component" value="Unassembled WGS sequence"/>
</dbReference>
<dbReference type="OrthoDB" id="9855253at2"/>
<sequence length="80" mass="9153">MNQEPWIITEIIDGPRARTIEKADESLLVYWEVEFYCERGGKREATARWSSDPAALKRYVVGAELKDLDEDETYGLDSGV</sequence>
<dbReference type="EMBL" id="BJXB01000039">
    <property type="protein sequence ID" value="GEM49628.1"/>
    <property type="molecule type" value="Genomic_DNA"/>
</dbReference>
<proteinExistence type="predicted"/>
<evidence type="ECO:0000313" key="1">
    <source>
        <dbReference type="EMBL" id="GEM49628.1"/>
    </source>
</evidence>
<organism evidence="1 2">
    <name type="scientific">Deinococcus cellulosilyticus (strain DSM 18568 / NBRC 106333 / KACC 11606 / 5516J-15)</name>
    <dbReference type="NCBI Taxonomy" id="1223518"/>
    <lineage>
        <taxon>Bacteria</taxon>
        <taxon>Thermotogati</taxon>
        <taxon>Deinococcota</taxon>
        <taxon>Deinococci</taxon>
        <taxon>Deinococcales</taxon>
        <taxon>Deinococcaceae</taxon>
        <taxon>Deinococcus</taxon>
    </lineage>
</organism>
<protein>
    <submittedName>
        <fullName evidence="1">Uncharacterized protein</fullName>
    </submittedName>
</protein>
<evidence type="ECO:0000313" key="2">
    <source>
        <dbReference type="Proteomes" id="UP000321306"/>
    </source>
</evidence>